<feature type="compositionally biased region" description="Low complexity" evidence="5">
    <location>
        <begin position="684"/>
        <end position="693"/>
    </location>
</feature>
<dbReference type="OrthoDB" id="424974at2759"/>
<dbReference type="InterPro" id="IPR036864">
    <property type="entry name" value="Zn2-C6_fun-type_DNA-bd_sf"/>
</dbReference>
<feature type="region of interest" description="Disordered" evidence="5">
    <location>
        <begin position="678"/>
        <end position="699"/>
    </location>
</feature>
<dbReference type="GO" id="GO:0005634">
    <property type="term" value="C:nucleus"/>
    <property type="evidence" value="ECO:0007669"/>
    <property type="project" value="UniProtKB-SubCell"/>
</dbReference>
<dbReference type="Pfam" id="PF04082">
    <property type="entry name" value="Fungal_trans"/>
    <property type="match status" value="1"/>
</dbReference>
<dbReference type="GO" id="GO:0003677">
    <property type="term" value="F:DNA binding"/>
    <property type="evidence" value="ECO:0007669"/>
    <property type="project" value="InterPro"/>
</dbReference>
<dbReference type="GO" id="GO:0000981">
    <property type="term" value="F:DNA-binding transcription factor activity, RNA polymerase II-specific"/>
    <property type="evidence" value="ECO:0007669"/>
    <property type="project" value="InterPro"/>
</dbReference>
<reference evidence="7 8" key="1">
    <citation type="journal article" date="2016" name="Mol. Biol. Evol.">
        <title>Comparative Genomics of Early-Diverging Mushroom-Forming Fungi Provides Insights into the Origins of Lignocellulose Decay Capabilities.</title>
        <authorList>
            <person name="Nagy L.G."/>
            <person name="Riley R."/>
            <person name="Tritt A."/>
            <person name="Adam C."/>
            <person name="Daum C."/>
            <person name="Floudas D."/>
            <person name="Sun H."/>
            <person name="Yadav J.S."/>
            <person name="Pangilinan J."/>
            <person name="Larsson K.H."/>
            <person name="Matsuura K."/>
            <person name="Barry K."/>
            <person name="Labutti K."/>
            <person name="Kuo R."/>
            <person name="Ohm R.A."/>
            <person name="Bhattacharya S.S."/>
            <person name="Shirouzu T."/>
            <person name="Yoshinaga Y."/>
            <person name="Martin F.M."/>
            <person name="Grigoriev I.V."/>
            <person name="Hibbett D.S."/>
        </authorList>
    </citation>
    <scope>NUCLEOTIDE SEQUENCE [LARGE SCALE GENOMIC DNA]</scope>
    <source>
        <strain evidence="7 8">CBS 109695</strain>
    </source>
</reference>
<dbReference type="InterPro" id="IPR007219">
    <property type="entry name" value="XnlR_reg_dom"/>
</dbReference>
<evidence type="ECO:0000313" key="7">
    <source>
        <dbReference type="EMBL" id="KZP21361.1"/>
    </source>
</evidence>
<dbReference type="Pfam" id="PF00172">
    <property type="entry name" value="Zn_clus"/>
    <property type="match status" value="1"/>
</dbReference>
<comment type="subcellular location">
    <subcellularLocation>
        <location evidence="1">Nucleus</location>
    </subcellularLocation>
</comment>
<sequence length="838" mass="92745">MPAEPKNTSSSRRNVSRKLTSNEEDLKRSRGEISCAECRRSKLKCDKQIPCGSCARRGCSSLCPNDIFTHGQSAKSFPDMDQLHRKIAEMAQRIRQLEDALAILQSSVSNEPHALLADDLLSKSSALGPPGAPKDMLTETTDAFGTLTVDDHGEAKYLGPSAGLENLLLPVTAPPTDNFDAENSAPALLNSLACMCSGPEGASDLDTVNSAMALLFEGLPPRNRAWSLCETYLEHTSWLFQVTTRSELIEEILTPIFNAKKEREDSAFSLGSCAQISPHKFACLYLVFAHGILVDLTLPAYHADSEKYHQYARAAMALRSFTDSPTVETVQAILMMLYYRSSAGGERYTRDGIWLLGSLGCKLTQSLGMHRDPARWHMDEKTAEFRRRIFWEVYTADLFDSLSLGRPPSIELSYVDCKHPTGNDSEDFDTQFWKWKYQFIRDVFGSVLKLTLSATPPSYKAILELDCRIREMVLPPALNIFLQAEGEDADLDTGSFMKGCLLAQFRSFSMIFIHRRFFAQALLGHPENPLQSPYATSFLAMYRAATAIIRVTLKHADRHQDFFQRWWLFWAQLFSAAVVVGSVATKAPSSNMASSAFMELGLAVDLFERGAGTSERAKAALDILKKLKEKAFLVLSQHRNSTNSDSPSPSPTSSIFNTQEGHTRWLFSKTLTTNQAGAIATPPASSNSASLSSRLWPDQGDSQEIHPSLVYYASLFPPKTPSTDFNGHPVPDFESPSLDQSTATDNSFVPSTWNAQMSSHLQTEISSQMGSSSLPNDPSSYNPLQQLYQETPLTSLDTWGSNAMSDIGQMMGIDSDMGEQWMDFMKDCGIVNATTLDT</sequence>
<feature type="region of interest" description="Disordered" evidence="5">
    <location>
        <begin position="1"/>
        <end position="28"/>
    </location>
</feature>
<evidence type="ECO:0000256" key="3">
    <source>
        <dbReference type="ARBA" id="ARBA00023242"/>
    </source>
</evidence>
<dbReference type="GO" id="GO:0006351">
    <property type="term" value="P:DNA-templated transcription"/>
    <property type="evidence" value="ECO:0007669"/>
    <property type="project" value="InterPro"/>
</dbReference>
<dbReference type="SMART" id="SM00066">
    <property type="entry name" value="GAL4"/>
    <property type="match status" value="1"/>
</dbReference>
<evidence type="ECO:0000256" key="4">
    <source>
        <dbReference type="SAM" id="Coils"/>
    </source>
</evidence>
<dbReference type="PROSITE" id="PS00463">
    <property type="entry name" value="ZN2_CY6_FUNGAL_1"/>
    <property type="match status" value="1"/>
</dbReference>
<evidence type="ECO:0000256" key="2">
    <source>
        <dbReference type="ARBA" id="ARBA00022723"/>
    </source>
</evidence>
<dbReference type="Gene3D" id="4.10.240.10">
    <property type="entry name" value="Zn(2)-C6 fungal-type DNA-binding domain"/>
    <property type="match status" value="1"/>
</dbReference>
<protein>
    <recommendedName>
        <fullName evidence="6">Zn(2)-C6 fungal-type domain-containing protein</fullName>
    </recommendedName>
</protein>
<dbReference type="Proteomes" id="UP000076532">
    <property type="component" value="Unassembled WGS sequence"/>
</dbReference>
<evidence type="ECO:0000256" key="1">
    <source>
        <dbReference type="ARBA" id="ARBA00004123"/>
    </source>
</evidence>
<dbReference type="SUPFAM" id="SSF57701">
    <property type="entry name" value="Zn2/Cys6 DNA-binding domain"/>
    <property type="match status" value="1"/>
</dbReference>
<keyword evidence="3" id="KW-0539">Nucleus</keyword>
<evidence type="ECO:0000259" key="6">
    <source>
        <dbReference type="PROSITE" id="PS50048"/>
    </source>
</evidence>
<name>A0A166JZ85_9AGAM</name>
<dbReference type="EMBL" id="KV417548">
    <property type="protein sequence ID" value="KZP21361.1"/>
    <property type="molecule type" value="Genomic_DNA"/>
</dbReference>
<dbReference type="InterPro" id="IPR001138">
    <property type="entry name" value="Zn2Cys6_DnaBD"/>
</dbReference>
<gene>
    <name evidence="7" type="ORF">FIBSPDRAFT_509760</name>
</gene>
<dbReference type="InterPro" id="IPR050613">
    <property type="entry name" value="Sec_Metabolite_Reg"/>
</dbReference>
<feature type="compositionally biased region" description="Polar residues" evidence="5">
    <location>
        <begin position="1"/>
        <end position="19"/>
    </location>
</feature>
<keyword evidence="2" id="KW-0479">Metal-binding</keyword>
<dbReference type="AlphaFoldDB" id="A0A166JZ85"/>
<dbReference type="PANTHER" id="PTHR31001:SF56">
    <property type="entry name" value="ZN(2)-C6 FUNGAL-TYPE DOMAIN-CONTAINING PROTEIN"/>
    <property type="match status" value="1"/>
</dbReference>
<dbReference type="SMART" id="SM00906">
    <property type="entry name" value="Fungal_trans"/>
    <property type="match status" value="1"/>
</dbReference>
<keyword evidence="8" id="KW-1185">Reference proteome</keyword>
<accession>A0A166JZ85</accession>
<feature type="domain" description="Zn(2)-C6 fungal-type" evidence="6">
    <location>
        <begin position="34"/>
        <end position="63"/>
    </location>
</feature>
<dbReference type="CDD" id="cd00067">
    <property type="entry name" value="GAL4"/>
    <property type="match status" value="1"/>
</dbReference>
<dbReference type="PANTHER" id="PTHR31001">
    <property type="entry name" value="UNCHARACTERIZED TRANSCRIPTIONAL REGULATORY PROTEIN"/>
    <property type="match status" value="1"/>
</dbReference>
<evidence type="ECO:0000256" key="5">
    <source>
        <dbReference type="SAM" id="MobiDB-lite"/>
    </source>
</evidence>
<evidence type="ECO:0000313" key="8">
    <source>
        <dbReference type="Proteomes" id="UP000076532"/>
    </source>
</evidence>
<dbReference type="CDD" id="cd12148">
    <property type="entry name" value="fungal_TF_MHR"/>
    <property type="match status" value="1"/>
</dbReference>
<dbReference type="PROSITE" id="PS50048">
    <property type="entry name" value="ZN2_CY6_FUNGAL_2"/>
    <property type="match status" value="1"/>
</dbReference>
<dbReference type="GO" id="GO:0008270">
    <property type="term" value="F:zinc ion binding"/>
    <property type="evidence" value="ECO:0007669"/>
    <property type="project" value="InterPro"/>
</dbReference>
<organism evidence="7 8">
    <name type="scientific">Athelia psychrophila</name>
    <dbReference type="NCBI Taxonomy" id="1759441"/>
    <lineage>
        <taxon>Eukaryota</taxon>
        <taxon>Fungi</taxon>
        <taxon>Dikarya</taxon>
        <taxon>Basidiomycota</taxon>
        <taxon>Agaricomycotina</taxon>
        <taxon>Agaricomycetes</taxon>
        <taxon>Agaricomycetidae</taxon>
        <taxon>Atheliales</taxon>
        <taxon>Atheliaceae</taxon>
        <taxon>Athelia</taxon>
    </lineage>
</organism>
<proteinExistence type="predicted"/>
<feature type="coiled-coil region" evidence="4">
    <location>
        <begin position="80"/>
        <end position="107"/>
    </location>
</feature>
<keyword evidence="4" id="KW-0175">Coiled coil</keyword>